<protein>
    <submittedName>
        <fullName evidence="1">17036_t:CDS:1</fullName>
    </submittedName>
</protein>
<gene>
    <name evidence="1" type="ORF">CPELLU_LOCUS16338</name>
</gene>
<organism evidence="1 2">
    <name type="scientific">Cetraspora pellucida</name>
    <dbReference type="NCBI Taxonomy" id="1433469"/>
    <lineage>
        <taxon>Eukaryota</taxon>
        <taxon>Fungi</taxon>
        <taxon>Fungi incertae sedis</taxon>
        <taxon>Mucoromycota</taxon>
        <taxon>Glomeromycotina</taxon>
        <taxon>Glomeromycetes</taxon>
        <taxon>Diversisporales</taxon>
        <taxon>Gigasporaceae</taxon>
        <taxon>Cetraspora</taxon>
    </lineage>
</organism>
<evidence type="ECO:0000313" key="1">
    <source>
        <dbReference type="EMBL" id="CAG8780157.1"/>
    </source>
</evidence>
<sequence length="84" mass="10186">EQIQLIGFMRDEVVIMYSDKTKKFFNFQIVESSKDMINLKSEDANMIKNDYKEKVDEIYKGKINYEAEKEVDEMYKEDIERQTR</sequence>
<reference evidence="1" key="1">
    <citation type="submission" date="2021-06" db="EMBL/GenBank/DDBJ databases">
        <authorList>
            <person name="Kallberg Y."/>
            <person name="Tangrot J."/>
            <person name="Rosling A."/>
        </authorList>
    </citation>
    <scope>NUCLEOTIDE SEQUENCE</scope>
    <source>
        <strain evidence="1">FL966</strain>
    </source>
</reference>
<name>A0A9N9NWU6_9GLOM</name>
<dbReference type="AlphaFoldDB" id="A0A9N9NWU6"/>
<keyword evidence="2" id="KW-1185">Reference proteome</keyword>
<feature type="non-terminal residue" evidence="1">
    <location>
        <position position="1"/>
    </location>
</feature>
<dbReference type="EMBL" id="CAJVQA010023866">
    <property type="protein sequence ID" value="CAG8780157.1"/>
    <property type="molecule type" value="Genomic_DNA"/>
</dbReference>
<proteinExistence type="predicted"/>
<comment type="caution">
    <text evidence="1">The sequence shown here is derived from an EMBL/GenBank/DDBJ whole genome shotgun (WGS) entry which is preliminary data.</text>
</comment>
<accession>A0A9N9NWU6</accession>
<evidence type="ECO:0000313" key="2">
    <source>
        <dbReference type="Proteomes" id="UP000789759"/>
    </source>
</evidence>
<dbReference type="Proteomes" id="UP000789759">
    <property type="component" value="Unassembled WGS sequence"/>
</dbReference>